<dbReference type="Proteomes" id="UP000821853">
    <property type="component" value="Unassembled WGS sequence"/>
</dbReference>
<dbReference type="PANTHER" id="PTHR13318">
    <property type="entry name" value="PARTNER OF PAIRED, ISOFORM B-RELATED"/>
    <property type="match status" value="1"/>
</dbReference>
<proteinExistence type="predicted"/>
<evidence type="ECO:0000313" key="5">
    <source>
        <dbReference type="Proteomes" id="UP000821853"/>
    </source>
</evidence>
<evidence type="ECO:0000256" key="1">
    <source>
        <dbReference type="SAM" id="MobiDB-lite"/>
    </source>
</evidence>
<organism evidence="4 5">
    <name type="scientific">Haemaphysalis longicornis</name>
    <name type="common">Bush tick</name>
    <dbReference type="NCBI Taxonomy" id="44386"/>
    <lineage>
        <taxon>Eukaryota</taxon>
        <taxon>Metazoa</taxon>
        <taxon>Ecdysozoa</taxon>
        <taxon>Arthropoda</taxon>
        <taxon>Chelicerata</taxon>
        <taxon>Arachnida</taxon>
        <taxon>Acari</taxon>
        <taxon>Parasitiformes</taxon>
        <taxon>Ixodida</taxon>
        <taxon>Ixodoidea</taxon>
        <taxon>Ixodidae</taxon>
        <taxon>Haemaphysalinae</taxon>
        <taxon>Haemaphysalis</taxon>
    </lineage>
</organism>
<dbReference type="GO" id="GO:0019005">
    <property type="term" value="C:SCF ubiquitin ligase complex"/>
    <property type="evidence" value="ECO:0007669"/>
    <property type="project" value="TreeGrafter"/>
</dbReference>
<protein>
    <submittedName>
        <fullName evidence="4">Uncharacterized protein</fullName>
    </submittedName>
</protein>
<evidence type="ECO:0000259" key="3">
    <source>
        <dbReference type="Pfam" id="PF20700"/>
    </source>
</evidence>
<accession>A0A9J6GPT5</accession>
<dbReference type="EMBL" id="JABSTR010000008">
    <property type="protein sequence ID" value="KAH9377387.1"/>
    <property type="molecule type" value="Genomic_DNA"/>
</dbReference>
<dbReference type="VEuPathDB" id="VectorBase:HLOH_060513"/>
<reference evidence="4 5" key="1">
    <citation type="journal article" date="2020" name="Cell">
        <title>Large-Scale Comparative Analyses of Tick Genomes Elucidate Their Genetic Diversity and Vector Capacities.</title>
        <authorList>
            <consortium name="Tick Genome and Microbiome Consortium (TIGMIC)"/>
            <person name="Jia N."/>
            <person name="Wang J."/>
            <person name="Shi W."/>
            <person name="Du L."/>
            <person name="Sun Y."/>
            <person name="Zhan W."/>
            <person name="Jiang J.F."/>
            <person name="Wang Q."/>
            <person name="Zhang B."/>
            <person name="Ji P."/>
            <person name="Bell-Sakyi L."/>
            <person name="Cui X.M."/>
            <person name="Yuan T.T."/>
            <person name="Jiang B.G."/>
            <person name="Yang W.F."/>
            <person name="Lam T.T."/>
            <person name="Chang Q.C."/>
            <person name="Ding S.J."/>
            <person name="Wang X.J."/>
            <person name="Zhu J.G."/>
            <person name="Ruan X.D."/>
            <person name="Zhao L."/>
            <person name="Wei J.T."/>
            <person name="Ye R.Z."/>
            <person name="Que T.C."/>
            <person name="Du C.H."/>
            <person name="Zhou Y.H."/>
            <person name="Cheng J.X."/>
            <person name="Dai P.F."/>
            <person name="Guo W.B."/>
            <person name="Han X.H."/>
            <person name="Huang E.J."/>
            <person name="Li L.F."/>
            <person name="Wei W."/>
            <person name="Gao Y.C."/>
            <person name="Liu J.Z."/>
            <person name="Shao H.Z."/>
            <person name="Wang X."/>
            <person name="Wang C.C."/>
            <person name="Yang T.C."/>
            <person name="Huo Q.B."/>
            <person name="Li W."/>
            <person name="Chen H.Y."/>
            <person name="Chen S.E."/>
            <person name="Zhou L.G."/>
            <person name="Ni X.B."/>
            <person name="Tian J.H."/>
            <person name="Sheng Y."/>
            <person name="Liu T."/>
            <person name="Pan Y.S."/>
            <person name="Xia L.Y."/>
            <person name="Li J."/>
            <person name="Zhao F."/>
            <person name="Cao W.C."/>
        </authorList>
    </citation>
    <scope>NUCLEOTIDE SEQUENCE [LARGE SCALE GENOMIC DNA]</scope>
    <source>
        <strain evidence="4">HaeL-2018</strain>
    </source>
</reference>
<dbReference type="OrthoDB" id="10060618at2759"/>
<dbReference type="Pfam" id="PF00646">
    <property type="entry name" value="F-box"/>
    <property type="match status" value="1"/>
</dbReference>
<dbReference type="GO" id="GO:0031146">
    <property type="term" value="P:SCF-dependent proteasomal ubiquitin-dependent protein catabolic process"/>
    <property type="evidence" value="ECO:0007669"/>
    <property type="project" value="TreeGrafter"/>
</dbReference>
<feature type="domain" description="F-box" evidence="2">
    <location>
        <begin position="26"/>
        <end position="47"/>
    </location>
</feature>
<dbReference type="Gene3D" id="3.80.10.10">
    <property type="entry name" value="Ribonuclease Inhibitor"/>
    <property type="match status" value="2"/>
</dbReference>
<name>A0A9J6GPT5_HAELO</name>
<feature type="region of interest" description="Disordered" evidence="1">
    <location>
        <begin position="1137"/>
        <end position="1177"/>
    </location>
</feature>
<comment type="caution">
    <text evidence="4">The sequence shown here is derived from an EMBL/GenBank/DDBJ whole genome shotgun (WGS) entry which is preliminary data.</text>
</comment>
<dbReference type="InterPro" id="IPR032675">
    <property type="entry name" value="LRR_dom_sf"/>
</dbReference>
<dbReference type="InterPro" id="IPR049012">
    <property type="entry name" value="Mutator_transp_dom"/>
</dbReference>
<dbReference type="SMART" id="SM00367">
    <property type="entry name" value="LRR_CC"/>
    <property type="match status" value="7"/>
</dbReference>
<evidence type="ECO:0000259" key="2">
    <source>
        <dbReference type="Pfam" id="PF00646"/>
    </source>
</evidence>
<dbReference type="PANTHER" id="PTHR13318:SF178">
    <property type="entry name" value="OS02G0200900 PROTEIN"/>
    <property type="match status" value="1"/>
</dbReference>
<evidence type="ECO:0000313" key="4">
    <source>
        <dbReference type="EMBL" id="KAH9377387.1"/>
    </source>
</evidence>
<feature type="region of interest" description="Disordered" evidence="1">
    <location>
        <begin position="459"/>
        <end position="481"/>
    </location>
</feature>
<feature type="region of interest" description="Disordered" evidence="1">
    <location>
        <begin position="1"/>
        <end position="24"/>
    </location>
</feature>
<dbReference type="InterPro" id="IPR001810">
    <property type="entry name" value="F-box_dom"/>
</dbReference>
<dbReference type="Pfam" id="PF20700">
    <property type="entry name" value="Mutator"/>
    <property type="match status" value="1"/>
</dbReference>
<keyword evidence="5" id="KW-1185">Reference proteome</keyword>
<gene>
    <name evidence="4" type="ORF">HPB48_008605</name>
</gene>
<dbReference type="AlphaFoldDB" id="A0A9J6GPT5"/>
<dbReference type="SUPFAM" id="SSF52047">
    <property type="entry name" value="RNI-like"/>
    <property type="match status" value="1"/>
</dbReference>
<sequence length="1177" mass="127610">MDEDSTQETSPPPEDVSGQSQSLHVDDLPDDVLLTVFERLDIKSRVRIERGALHLSCHCPQPITAGVRPGIILLIVPQFSRISQRWQQLARQLWKSQRHLSLVGVFSSRPELPGRCLTPCVLEALLVRCDGCVRTLNLGFATRSLNSEAGAVISEWHLPSVTGVLCGPVGATRVLCPNLENIDISGARLNNTSVQLLAEGCSKLKTAVLMRCTEVDDGGIRKLLGLCKNLELLNLAAMHRLSGECFSEAGTGLRRLLLDGCWGLTMAGLSAIVTKCTSLVELSLSRCIQATDRELELLGQEDLDLSHNRHVTEVAISTICKGCKKLRCLDLTGIHNHAGDAILAALAACSSLRILKVSYAGVTDVGLNAIAHQGQLRSFEVRGCPTVTNEVAEESTGPDVLPAPSCAEAIADEVGITAPPASGNVSESGRIRHNTVMLQPEDVLQREVLARQQLKVLSSTPATERKSNLVTSADDAPPGPPDESGFVIASLDCVNVLLSAVKRRICAMQTTGNHQTVLNDVFTTLNISHRGLHTKTWQGYVKEKLAPAATRAADNVMATSAWSVRKLYDDLQLGNPGNISVTYDGSWMTRGYSSHIGVVIELFTGLVLDFVVLSNFCAGCKRRPKRHNLRYTTILSDGDSRTYLALVDAKVYGLGGKGRLTGDLVTKPRSCYGWALKSHSGDVRAMHKAVMATYHHITSNDTVSNHSLCPPGPDSWCRQNAAKAKREPAPKHEYNLPPHKFKALLPVYERLLDEKLLQHCLQGKTQNSNESLHSIIWALAPKKKHASLFTVQAAVAKAVLKFNTGNKRASAAILKEVDLNPGLPSTKRVQALVKQCSHLHMLDLTGCRLLDNRAVTECNNIVRERPARVDHGDTRVRASRLNLDPKCNLKLDTRNMSADYSEADGWDHMREELLLEIEPPPFGQSQMDAPPPNSSSKLSPGFACLPTGVDDDVWDLELDGEDPVAELAAEAALAAEEALAGGVLPADLPPGMGGGIEEWAPPGYLQDMLDMPPSDDDDWPYDYYDDYGYGYDGPLSDDEGWVQGYYDFDDPHEDDEEDFLDQGGDLGIGGLFHEPREDGGGAPGGAGVADIDHPPANAAGVVHDWGPDIAYMPGDPQVGGNGGARAEDGLEIADLLDDPQEEEQDGYQGGVEIADYLDDPQEEPWTPEGSDYGDYLD</sequence>
<dbReference type="InterPro" id="IPR006553">
    <property type="entry name" value="Leu-rich_rpt_Cys-con_subtyp"/>
</dbReference>
<feature type="domain" description="Mutator-like transposase" evidence="3">
    <location>
        <begin position="505"/>
        <end position="626"/>
    </location>
</feature>